<dbReference type="RefSeq" id="WP_117346733.1">
    <property type="nucleotide sequence ID" value="NZ_JAJDKX010000002.1"/>
</dbReference>
<reference evidence="2" key="1">
    <citation type="submission" date="2022-06" db="EMBL/GenBank/DDBJ databases">
        <title>Isolation of gut microbiota from human fecal samples.</title>
        <authorList>
            <person name="Pamer E.G."/>
            <person name="Barat B."/>
            <person name="Waligurski E."/>
            <person name="Medina S."/>
            <person name="Paddock L."/>
            <person name="Mostad J."/>
        </authorList>
    </citation>
    <scope>NUCLEOTIDE SEQUENCE</scope>
    <source>
        <strain evidence="2">DFI.6.24</strain>
    </source>
</reference>
<dbReference type="Pfam" id="PF04397">
    <property type="entry name" value="LytTR"/>
    <property type="match status" value="1"/>
</dbReference>
<dbReference type="GO" id="GO:0000160">
    <property type="term" value="P:phosphorelay signal transduction system"/>
    <property type="evidence" value="ECO:0007669"/>
    <property type="project" value="InterPro"/>
</dbReference>
<evidence type="ECO:0000259" key="1">
    <source>
        <dbReference type="PROSITE" id="PS50930"/>
    </source>
</evidence>
<evidence type="ECO:0000313" key="2">
    <source>
        <dbReference type="EMBL" id="MCQ5061167.1"/>
    </source>
</evidence>
<dbReference type="PROSITE" id="PS50930">
    <property type="entry name" value="HTH_LYTTR"/>
    <property type="match status" value="1"/>
</dbReference>
<name>A0AAP2UH38_9FIRM</name>
<dbReference type="InterPro" id="IPR001789">
    <property type="entry name" value="Sig_transdc_resp-reg_receiver"/>
</dbReference>
<evidence type="ECO:0000313" key="3">
    <source>
        <dbReference type="Proteomes" id="UP001204814"/>
    </source>
</evidence>
<feature type="domain" description="HTH LytTR-type" evidence="1">
    <location>
        <begin position="123"/>
        <end position="170"/>
    </location>
</feature>
<dbReference type="EMBL" id="JANGBO010000002">
    <property type="protein sequence ID" value="MCQ5061167.1"/>
    <property type="molecule type" value="Genomic_DNA"/>
</dbReference>
<gene>
    <name evidence="2" type="ORF">NE542_04865</name>
</gene>
<dbReference type="SMART" id="SM00850">
    <property type="entry name" value="LytTR"/>
    <property type="match status" value="1"/>
</dbReference>
<accession>A0AAP2UH38</accession>
<comment type="caution">
    <text evidence="2">The sequence shown here is derived from an EMBL/GenBank/DDBJ whole genome shotgun (WGS) entry which is preliminary data.</text>
</comment>
<dbReference type="GO" id="GO:0003677">
    <property type="term" value="F:DNA binding"/>
    <property type="evidence" value="ECO:0007669"/>
    <property type="project" value="InterPro"/>
</dbReference>
<proteinExistence type="predicted"/>
<dbReference type="Proteomes" id="UP001204814">
    <property type="component" value="Unassembled WGS sequence"/>
</dbReference>
<dbReference type="Pfam" id="PF00072">
    <property type="entry name" value="Response_reg"/>
    <property type="match status" value="1"/>
</dbReference>
<dbReference type="InterPro" id="IPR007492">
    <property type="entry name" value="LytTR_DNA-bd_dom"/>
</dbReference>
<protein>
    <submittedName>
        <fullName evidence="2">Response regulator</fullName>
    </submittedName>
</protein>
<dbReference type="SUPFAM" id="SSF52172">
    <property type="entry name" value="CheY-like"/>
    <property type="match status" value="1"/>
</dbReference>
<dbReference type="SMART" id="SM00448">
    <property type="entry name" value="REC"/>
    <property type="match status" value="1"/>
</dbReference>
<organism evidence="2 3">
    <name type="scientific">Faecalibacillus intestinalis</name>
    <dbReference type="NCBI Taxonomy" id="1982626"/>
    <lineage>
        <taxon>Bacteria</taxon>
        <taxon>Bacillati</taxon>
        <taxon>Bacillota</taxon>
        <taxon>Erysipelotrichia</taxon>
        <taxon>Erysipelotrichales</taxon>
        <taxon>Coprobacillaceae</taxon>
        <taxon>Faecalibacillus</taxon>
    </lineage>
</organism>
<dbReference type="InterPro" id="IPR011006">
    <property type="entry name" value="CheY-like_superfamily"/>
</dbReference>
<dbReference type="Gene3D" id="3.40.50.2300">
    <property type="match status" value="1"/>
</dbReference>
<dbReference type="Gene3D" id="2.40.50.1020">
    <property type="entry name" value="LytTr DNA-binding domain"/>
    <property type="match status" value="1"/>
</dbReference>
<sequence length="227" mass="27297">MKVLFCDDDVEFLKQLENDFYVYFKDRIFELETKCLYQNFVDLQKYDICFLDIDLKSVDGIALAKRLKTYNSKLIIVFVSQREDLVFHTFSVQPFQFIRKKHYLEDSKEVFAQLNYYLQQTTMPLKINNQIVYINPLDITSVISLDHDVIITTKEKTYTVKDSLKNFCQKNEKFFVVQIKKNLAISLYQVQKVKGNKIMYENKEYIIGRIYQKNFKNLYERYLMTCL</sequence>
<dbReference type="AlphaFoldDB" id="A0AAP2UH38"/>